<feature type="signal peptide" evidence="1">
    <location>
        <begin position="1"/>
        <end position="22"/>
    </location>
</feature>
<comment type="caution">
    <text evidence="2">The sequence shown here is derived from an EMBL/GenBank/DDBJ whole genome shotgun (WGS) entry which is preliminary data.</text>
</comment>
<accession>A0A853IDA3</accession>
<dbReference type="Proteomes" id="UP000569732">
    <property type="component" value="Unassembled WGS sequence"/>
</dbReference>
<evidence type="ECO:0000256" key="1">
    <source>
        <dbReference type="SAM" id="SignalP"/>
    </source>
</evidence>
<sequence length="98" mass="10680">MKPILFTCLSISLYAFSAANYAAEAVKTAPSTQDTVKSYLMQKTKKAVTLHLVSGKTLSGTVGTIGQHLVQLKSLTGKEFYDALVPFDKIEAVEVRNR</sequence>
<reference evidence="2 3" key="1">
    <citation type="submission" date="2020-07" db="EMBL/GenBank/DDBJ databases">
        <title>Endozoicomonas sp. nov., isolated from sediment.</title>
        <authorList>
            <person name="Gu T."/>
        </authorList>
    </citation>
    <scope>NUCLEOTIDE SEQUENCE [LARGE SCALE GENOMIC DNA]</scope>
    <source>
        <strain evidence="2 3">SM1973</strain>
    </source>
</reference>
<dbReference type="AlphaFoldDB" id="A0A853IDA3"/>
<evidence type="ECO:0000313" key="3">
    <source>
        <dbReference type="Proteomes" id="UP000569732"/>
    </source>
</evidence>
<keyword evidence="1" id="KW-0732">Signal</keyword>
<dbReference type="EMBL" id="JACCKB010000044">
    <property type="protein sequence ID" value="NYZ68528.1"/>
    <property type="molecule type" value="Genomic_DNA"/>
</dbReference>
<protein>
    <submittedName>
        <fullName evidence="2">Uncharacterized protein</fullName>
    </submittedName>
</protein>
<dbReference type="RefSeq" id="WP_180570532.1">
    <property type="nucleotide sequence ID" value="NZ_JACCKB010000044.1"/>
</dbReference>
<name>A0A853IDA3_9GAMM</name>
<feature type="chain" id="PRO_5032867987" evidence="1">
    <location>
        <begin position="23"/>
        <end position="98"/>
    </location>
</feature>
<evidence type="ECO:0000313" key="2">
    <source>
        <dbReference type="EMBL" id="NYZ68528.1"/>
    </source>
</evidence>
<keyword evidence="3" id="KW-1185">Reference proteome</keyword>
<organism evidence="2 3">
    <name type="scientific">Spartinivicinus marinus</name>
    <dbReference type="NCBI Taxonomy" id="2994442"/>
    <lineage>
        <taxon>Bacteria</taxon>
        <taxon>Pseudomonadati</taxon>
        <taxon>Pseudomonadota</taxon>
        <taxon>Gammaproteobacteria</taxon>
        <taxon>Oceanospirillales</taxon>
        <taxon>Zooshikellaceae</taxon>
        <taxon>Spartinivicinus</taxon>
    </lineage>
</organism>
<gene>
    <name evidence="2" type="ORF">H0A36_21165</name>
</gene>
<proteinExistence type="predicted"/>